<keyword evidence="7" id="KW-0344">Guanine-nucleotide releasing factor</keyword>
<dbReference type="OrthoDB" id="430364at2759"/>
<dbReference type="GO" id="GO:0012505">
    <property type="term" value="C:endomembrane system"/>
    <property type="evidence" value="ECO:0007669"/>
    <property type="project" value="UniProtKB-SubCell"/>
</dbReference>
<evidence type="ECO:0000256" key="8">
    <source>
        <dbReference type="ARBA" id="ARBA00022927"/>
    </source>
</evidence>
<dbReference type="GO" id="GO:0005085">
    <property type="term" value="F:guanyl-nucleotide exchange factor activity"/>
    <property type="evidence" value="ECO:0007669"/>
    <property type="project" value="UniProtKB-KW"/>
</dbReference>
<dbReference type="Pfam" id="PF23325">
    <property type="entry name" value="TPR_28"/>
    <property type="match status" value="1"/>
</dbReference>
<evidence type="ECO:0000256" key="6">
    <source>
        <dbReference type="ARBA" id="ARBA00022583"/>
    </source>
</evidence>
<accession>A0A811MKW0</accession>
<evidence type="ECO:0000259" key="11">
    <source>
        <dbReference type="PROSITE" id="PS50190"/>
    </source>
</evidence>
<dbReference type="GO" id="GO:0015031">
    <property type="term" value="P:protein transport"/>
    <property type="evidence" value="ECO:0007669"/>
    <property type="project" value="UniProtKB-KW"/>
</dbReference>
<keyword evidence="6" id="KW-0254">Endocytosis</keyword>
<organism evidence="12 13">
    <name type="scientific">Miscanthus lutarioriparius</name>
    <dbReference type="NCBI Taxonomy" id="422564"/>
    <lineage>
        <taxon>Eukaryota</taxon>
        <taxon>Viridiplantae</taxon>
        <taxon>Streptophyta</taxon>
        <taxon>Embryophyta</taxon>
        <taxon>Tracheophyta</taxon>
        <taxon>Spermatophyta</taxon>
        <taxon>Magnoliopsida</taxon>
        <taxon>Liliopsida</taxon>
        <taxon>Poales</taxon>
        <taxon>Poaceae</taxon>
        <taxon>PACMAD clade</taxon>
        <taxon>Panicoideae</taxon>
        <taxon>Andropogonodae</taxon>
        <taxon>Andropogoneae</taxon>
        <taxon>Saccharinae</taxon>
        <taxon>Miscanthus</taxon>
    </lineage>
</organism>
<dbReference type="GO" id="GO:0005829">
    <property type="term" value="C:cytosol"/>
    <property type="evidence" value="ECO:0007669"/>
    <property type="project" value="UniProtKB-SubCell"/>
</dbReference>
<comment type="subcellular location">
    <subcellularLocation>
        <location evidence="3">Cytoplasm</location>
        <location evidence="3">Cytosol</location>
    </subcellularLocation>
    <subcellularLocation>
        <location evidence="1">Endomembrane system</location>
        <topology evidence="1">Peripheral membrane protein</topology>
    </subcellularLocation>
    <subcellularLocation>
        <location evidence="2">Membrane</location>
        <topology evidence="2">Peripheral membrane protein</topology>
        <orientation evidence="2">Cytoplasmic side</orientation>
    </subcellularLocation>
</comment>
<proteinExistence type="predicted"/>
<sequence length="1149" mass="126520">MGRPRMLGGAGGGIDPIAEEPHHHARSPADGGLGLGPDPAALACAISAEASAVLAVMRRGLRHPRATAADDAVAEHPLVASLRALRRLAFSPSSPAAALPAAALRPFLDAVRSVDAGAAVTSASLAALHEVMSLTGPALPGAALREVVDAVAICRFEAGAEPAAEEAVLMRMLQALLACLRAPAAPALGDQHVCTAVNTCFRVVHQAAAKSELLQRFSRHAMHELIRCVFARLPKIRSADGVDAAVKPEMGGMDVNHPFGIRQMENGNGSYVSETGTSDENSADGSGLVVEPYGVPCMVEIFQFLCSLLNVVEQIGLDEDLPLFALKLINSAIELGGLAQPRFGATYHQQEIAMEALVDFCRQKSFMVEMYANLDCDITCRNVFEELANLLSKSAFPINCPLSSMHILALEGLIAVIQGMADRIGSATSRPELLPVELDEYTPFWTVKCENFSDPRHWVKFVRQRKYVKRRLMIGADHFNRDPKKGLEFLQGTHLLPEKLDPQSVACFFRYTAGLDKNLVGDFLGNHDEFCVQVLHEFAQTFDFHEMNLDTALRLFLETFRLPGESQKIQRVLEAFSDRYYEQSPQSFANKDTALVLSYSIIMLNTDQHNMQVKKKMTEEDFIKNNRNINGGSDLPREMLSELYHSICRNEIKTTPEQGLGYFEMSPSRWIDLMRKSKSTSPYIVGDSQPFLDHDMFAVMSGPTIAAIAVVFDHSEHEVLLTCVDGFLGVAKISAFHHLEDVLDDLVVSLCKFTTLLNTSLVEEPVTAFGDDLKARLAAETLFTIANRYGDYLRTGWRNVLDCILRLHKLGLLPARVASDAADDSELSAEAVQGRAAPSAVPPSHIPMMGTPRKSSGLMGRFSQLLSLDSEEPRSQPTEQQLAAHQRTLQTIQKCRIDSIFTESKFLQPDSLLQLARALIWAAGRPQKVASSPDDEDTAVFCLELLIAITLNNRDRIVLLWQGVYEHIANIVQSTVMPCALVEKAIFGLLRICKSLLPYKENLADELLSQNHSQKDYRNMEGSLVLAMKLVAKVYLQLLPDLFGLSSFCKLWLGVLSRMEKYIKIKVRGKRSDKLQEVIPDLLKNILLVMKNKGILAKRSTIGGDSLWELTWLHANNISTSLLADVFPSQEYEQQSSAGSPRGPSPVEA</sequence>
<dbReference type="GO" id="GO:0016020">
    <property type="term" value="C:membrane"/>
    <property type="evidence" value="ECO:0007669"/>
    <property type="project" value="UniProtKB-SubCell"/>
</dbReference>
<dbReference type="Pfam" id="PF01369">
    <property type="entry name" value="Sec7"/>
    <property type="match status" value="1"/>
</dbReference>
<evidence type="ECO:0000256" key="7">
    <source>
        <dbReference type="ARBA" id="ARBA00022658"/>
    </source>
</evidence>
<dbReference type="Gene3D" id="1.10.220.20">
    <property type="match status" value="1"/>
</dbReference>
<keyword evidence="8" id="KW-0653">Protein transport</keyword>
<keyword evidence="13" id="KW-1185">Reference proteome</keyword>
<dbReference type="GO" id="GO:0032012">
    <property type="term" value="P:regulation of ARF protein signal transduction"/>
    <property type="evidence" value="ECO:0007669"/>
    <property type="project" value="InterPro"/>
</dbReference>
<evidence type="ECO:0000256" key="9">
    <source>
        <dbReference type="ARBA" id="ARBA00023136"/>
    </source>
</evidence>
<reference evidence="12" key="1">
    <citation type="submission" date="2020-10" db="EMBL/GenBank/DDBJ databases">
        <authorList>
            <person name="Han B."/>
            <person name="Lu T."/>
            <person name="Zhao Q."/>
            <person name="Huang X."/>
            <person name="Zhao Y."/>
        </authorList>
    </citation>
    <scope>NUCLEOTIDE SEQUENCE</scope>
</reference>
<evidence type="ECO:0000313" key="13">
    <source>
        <dbReference type="Proteomes" id="UP000604825"/>
    </source>
</evidence>
<dbReference type="Proteomes" id="UP000604825">
    <property type="component" value="Unassembled WGS sequence"/>
</dbReference>
<comment type="caution">
    <text evidence="12">The sequence shown here is derived from an EMBL/GenBank/DDBJ whole genome shotgun (WGS) entry which is preliminary data.</text>
</comment>
<evidence type="ECO:0000256" key="10">
    <source>
        <dbReference type="SAM" id="MobiDB-lite"/>
    </source>
</evidence>
<dbReference type="PANTHER" id="PTHR10663:SF400">
    <property type="entry name" value="OS03G0666100 PROTEIN"/>
    <property type="match status" value="1"/>
</dbReference>
<dbReference type="CDD" id="cd00171">
    <property type="entry name" value="Sec7"/>
    <property type="match status" value="1"/>
</dbReference>
<dbReference type="PANTHER" id="PTHR10663">
    <property type="entry name" value="GUANYL-NUCLEOTIDE EXCHANGE FACTOR"/>
    <property type="match status" value="1"/>
</dbReference>
<dbReference type="InterPro" id="IPR032691">
    <property type="entry name" value="Mon2/Sec7/BIG1-like_HUS"/>
</dbReference>
<dbReference type="InterPro" id="IPR000904">
    <property type="entry name" value="Sec7_dom"/>
</dbReference>
<dbReference type="GO" id="GO:0006897">
    <property type="term" value="P:endocytosis"/>
    <property type="evidence" value="ECO:0007669"/>
    <property type="project" value="UniProtKB-KW"/>
</dbReference>
<feature type="region of interest" description="Disordered" evidence="10">
    <location>
        <begin position="831"/>
        <end position="853"/>
    </location>
</feature>
<evidence type="ECO:0000256" key="1">
    <source>
        <dbReference type="ARBA" id="ARBA00004184"/>
    </source>
</evidence>
<evidence type="ECO:0000313" key="12">
    <source>
        <dbReference type="EMBL" id="CAD6206084.1"/>
    </source>
</evidence>
<evidence type="ECO:0000256" key="5">
    <source>
        <dbReference type="ARBA" id="ARBA00022490"/>
    </source>
</evidence>
<keyword evidence="9" id="KW-0472">Membrane</keyword>
<dbReference type="Gene3D" id="1.10.1000.11">
    <property type="entry name" value="Arf Nucleotide-binding Site Opener,domain 2"/>
    <property type="match status" value="1"/>
</dbReference>
<evidence type="ECO:0000256" key="4">
    <source>
        <dbReference type="ARBA" id="ARBA00022448"/>
    </source>
</evidence>
<dbReference type="FunFam" id="1.10.220.20:FF:000005">
    <property type="entry name" value="ARF guanine-nucleotide exchange factor GNOM"/>
    <property type="match status" value="1"/>
</dbReference>
<dbReference type="InterPro" id="IPR023394">
    <property type="entry name" value="Sec7_C_sf"/>
</dbReference>
<gene>
    <name evidence="12" type="ORF">NCGR_LOCUS3825</name>
</gene>
<protein>
    <recommendedName>
        <fullName evidence="11">SEC7 domain-containing protein</fullName>
    </recommendedName>
</protein>
<name>A0A811MKW0_9POAL</name>
<feature type="region of interest" description="Disordered" evidence="10">
    <location>
        <begin position="1"/>
        <end position="33"/>
    </location>
</feature>
<dbReference type="EMBL" id="CAJGYO010000001">
    <property type="protein sequence ID" value="CAD6206084.1"/>
    <property type="molecule type" value="Genomic_DNA"/>
</dbReference>
<dbReference type="InterPro" id="IPR035999">
    <property type="entry name" value="Sec7_dom_sf"/>
</dbReference>
<dbReference type="PROSITE" id="PS50190">
    <property type="entry name" value="SEC7"/>
    <property type="match status" value="1"/>
</dbReference>
<dbReference type="Pfam" id="PF12783">
    <property type="entry name" value="Sec7-like_HUS"/>
    <property type="match status" value="1"/>
</dbReference>
<dbReference type="FunFam" id="1.10.1000.11:FF:000010">
    <property type="entry name" value="ARF guanine-nucleotide exchange factor GNOM-like"/>
    <property type="match status" value="1"/>
</dbReference>
<keyword evidence="4" id="KW-0813">Transport</keyword>
<dbReference type="SMART" id="SM00222">
    <property type="entry name" value="Sec7"/>
    <property type="match status" value="1"/>
</dbReference>
<feature type="domain" description="SEC7" evidence="11">
    <location>
        <begin position="461"/>
        <end position="650"/>
    </location>
</feature>
<evidence type="ECO:0000256" key="2">
    <source>
        <dbReference type="ARBA" id="ARBA00004287"/>
    </source>
</evidence>
<dbReference type="InterPro" id="IPR056604">
    <property type="entry name" value="GBF1-like_TPR"/>
</dbReference>
<keyword evidence="5" id="KW-0963">Cytoplasm</keyword>
<dbReference type="AlphaFoldDB" id="A0A811MKW0"/>
<evidence type="ECO:0000256" key="3">
    <source>
        <dbReference type="ARBA" id="ARBA00004514"/>
    </source>
</evidence>
<dbReference type="SUPFAM" id="SSF48425">
    <property type="entry name" value="Sec7 domain"/>
    <property type="match status" value="1"/>
</dbReference>